<comment type="caution">
    <text evidence="4">The sequence shown here is derived from an EMBL/GenBank/DDBJ whole genome shotgun (WGS) entry which is preliminary data.</text>
</comment>
<dbReference type="Gene3D" id="2.180.10.10">
    <property type="entry name" value="RHS repeat-associated core"/>
    <property type="match status" value="1"/>
</dbReference>
<dbReference type="InterPro" id="IPR006530">
    <property type="entry name" value="YD"/>
</dbReference>
<dbReference type="InterPro" id="IPR031325">
    <property type="entry name" value="RHS_repeat"/>
</dbReference>
<dbReference type="AlphaFoldDB" id="A0A080M8W9"/>
<dbReference type="Pfam" id="PF05593">
    <property type="entry name" value="RHS_repeat"/>
    <property type="match status" value="1"/>
</dbReference>
<evidence type="ECO:0000256" key="2">
    <source>
        <dbReference type="SAM" id="SignalP"/>
    </source>
</evidence>
<evidence type="ECO:0000313" key="5">
    <source>
        <dbReference type="Proteomes" id="UP000021315"/>
    </source>
</evidence>
<feature type="compositionally biased region" description="Low complexity" evidence="1">
    <location>
        <begin position="471"/>
        <end position="503"/>
    </location>
</feature>
<dbReference type="InterPro" id="IPR045351">
    <property type="entry name" value="DUF6531"/>
</dbReference>
<dbReference type="Proteomes" id="UP000021315">
    <property type="component" value="Unassembled WGS sequence"/>
</dbReference>
<reference evidence="4" key="1">
    <citation type="submission" date="2014-02" db="EMBL/GenBank/DDBJ databases">
        <title>Expanding our view of genomic diversity in Candidatus Accumulibacter clades.</title>
        <authorList>
            <person name="Skennerton C.T."/>
            <person name="Barr J.J."/>
            <person name="Slater F.R."/>
            <person name="Bond P.L."/>
            <person name="Tyson G.W."/>
        </authorList>
    </citation>
    <scope>NUCLEOTIDE SEQUENCE [LARGE SCALE GENOMIC DNA]</scope>
</reference>
<evidence type="ECO:0000313" key="4">
    <source>
        <dbReference type="EMBL" id="KFB77426.1"/>
    </source>
</evidence>
<feature type="region of interest" description="Disordered" evidence="1">
    <location>
        <begin position="470"/>
        <end position="503"/>
    </location>
</feature>
<name>A0A080M8W9_9PROT</name>
<proteinExistence type="predicted"/>
<dbReference type="EMBL" id="JDST02000027">
    <property type="protein sequence ID" value="KFB77426.1"/>
    <property type="molecule type" value="Genomic_DNA"/>
</dbReference>
<dbReference type="Pfam" id="PF20148">
    <property type="entry name" value="DUF6531"/>
    <property type="match status" value="1"/>
</dbReference>
<keyword evidence="5" id="KW-1185">Reference proteome</keyword>
<dbReference type="STRING" id="1453999.AW06_001464"/>
<dbReference type="NCBIfam" id="TIGR01643">
    <property type="entry name" value="YD_repeat_2x"/>
    <property type="match status" value="2"/>
</dbReference>
<gene>
    <name evidence="4" type="primary">wapA</name>
    <name evidence="4" type="ORF">AW06_001464</name>
</gene>
<feature type="domain" description="DUF6531" evidence="3">
    <location>
        <begin position="189"/>
        <end position="269"/>
    </location>
</feature>
<organism evidence="4 5">
    <name type="scientific">Candidatus Accumulibacter cognatus</name>
    <dbReference type="NCBI Taxonomy" id="2954383"/>
    <lineage>
        <taxon>Bacteria</taxon>
        <taxon>Pseudomonadati</taxon>
        <taxon>Pseudomonadota</taxon>
        <taxon>Betaproteobacteria</taxon>
        <taxon>Candidatus Accumulibacter</taxon>
    </lineage>
</organism>
<evidence type="ECO:0000259" key="3">
    <source>
        <dbReference type="Pfam" id="PF20148"/>
    </source>
</evidence>
<evidence type="ECO:0000256" key="1">
    <source>
        <dbReference type="SAM" id="MobiDB-lite"/>
    </source>
</evidence>
<accession>A0A080M8W9</accession>
<keyword evidence="2" id="KW-0732">Signal</keyword>
<sequence length="503" mass="53563">MMYDRKGPPRQLGATLRLVFFAAAATSPLTAGAATCTVGAGVSTIGNEFFATAAYPDGSYEYQVTILLCSGGVPSYCSGTPFVGTPDAVIRAYRALNFSRVFRNQCGSMGLIPHDRFLGAINDGVATVDFSLAAHPLSATYTDEFVKGIAPGEDFPLPCGCSGGLAKLPGSALCTPAPPVKAPDLCLSNPILPGQGCKIQRETDYTFGGASPLLTFQRYYHSQSPYHSQSSAQRSMGNCWRHNHDVLLNPAAGVNLVLLLRGDGQILHFHPQPGSATDWVSDADIVGLLQKTPTGWSYRDSDDAVETFDAAGRRLSRVERGGRSLTYHYQPGSDRLADIQDPFGRRLSFTYNAQNLLTEVTTPAAEKITYTYADGHLASVTYPDSHSRHYRYTSITVGGHVEPALLSGLTDENATPYATWTYDPSALAASSEHAGGVDRHTFVYQKDATGKMTGSTVTNPLAAVTQYQFERTSSAPAASRRSASPSFPGSPAASPTTPATATS</sequence>
<feature type="signal peptide" evidence="2">
    <location>
        <begin position="1"/>
        <end position="33"/>
    </location>
</feature>
<protein>
    <submittedName>
        <fullName evidence="4">Cell wall-associated polypeptide CWBP200</fullName>
    </submittedName>
</protein>
<feature type="chain" id="PRO_5001751110" evidence="2">
    <location>
        <begin position="34"/>
        <end position="503"/>
    </location>
</feature>